<name>Q0UUG0_PHANO</name>
<evidence type="ECO:0000313" key="2">
    <source>
        <dbReference type="EMBL" id="EAT88364.1"/>
    </source>
</evidence>
<evidence type="ECO:0000313" key="3">
    <source>
        <dbReference type="Proteomes" id="UP000001055"/>
    </source>
</evidence>
<dbReference type="GeneID" id="5971885"/>
<evidence type="ECO:0000256" key="1">
    <source>
        <dbReference type="SAM" id="Phobius"/>
    </source>
</evidence>
<dbReference type="VEuPathDB" id="FungiDB:JI435_435830"/>
<accession>Q0UUG0</accession>
<dbReference type="KEGG" id="pno:SNOG_04604"/>
<dbReference type="RefSeq" id="XP_001795017.1">
    <property type="nucleotide sequence ID" value="XM_001794965.1"/>
</dbReference>
<proteinExistence type="predicted"/>
<keyword evidence="1" id="KW-1133">Transmembrane helix</keyword>
<feature type="transmembrane region" description="Helical" evidence="1">
    <location>
        <begin position="123"/>
        <end position="143"/>
    </location>
</feature>
<dbReference type="Proteomes" id="UP000001055">
    <property type="component" value="Unassembled WGS sequence"/>
</dbReference>
<feature type="transmembrane region" description="Helical" evidence="1">
    <location>
        <begin position="68"/>
        <end position="85"/>
    </location>
</feature>
<keyword evidence="1" id="KW-0812">Transmembrane</keyword>
<keyword evidence="1" id="KW-0472">Membrane</keyword>
<dbReference type="InParanoid" id="Q0UUG0"/>
<dbReference type="EMBL" id="CH445330">
    <property type="protein sequence ID" value="EAT88364.1"/>
    <property type="molecule type" value="Genomic_DNA"/>
</dbReference>
<reference evidence="3" key="1">
    <citation type="journal article" date="2007" name="Plant Cell">
        <title>Dothideomycete-plant interactions illuminated by genome sequencing and EST analysis of the wheat pathogen Stagonospora nodorum.</title>
        <authorList>
            <person name="Hane J.K."/>
            <person name="Lowe R.G."/>
            <person name="Solomon P.S."/>
            <person name="Tan K.C."/>
            <person name="Schoch C.L."/>
            <person name="Spatafora J.W."/>
            <person name="Crous P.W."/>
            <person name="Kodira C."/>
            <person name="Birren B.W."/>
            <person name="Galagan J.E."/>
            <person name="Torriani S.F."/>
            <person name="McDonald B.A."/>
            <person name="Oliver R.P."/>
        </authorList>
    </citation>
    <scope>NUCLEOTIDE SEQUENCE [LARGE SCALE GENOMIC DNA]</scope>
    <source>
        <strain evidence="3">SN15 / ATCC MYA-4574 / FGSC 10173</strain>
    </source>
</reference>
<organism evidence="2 3">
    <name type="scientific">Phaeosphaeria nodorum (strain SN15 / ATCC MYA-4574 / FGSC 10173)</name>
    <name type="common">Glume blotch fungus</name>
    <name type="synonym">Parastagonospora nodorum</name>
    <dbReference type="NCBI Taxonomy" id="321614"/>
    <lineage>
        <taxon>Eukaryota</taxon>
        <taxon>Fungi</taxon>
        <taxon>Dikarya</taxon>
        <taxon>Ascomycota</taxon>
        <taxon>Pezizomycotina</taxon>
        <taxon>Dothideomycetes</taxon>
        <taxon>Pleosporomycetidae</taxon>
        <taxon>Pleosporales</taxon>
        <taxon>Pleosporineae</taxon>
        <taxon>Phaeosphaeriaceae</taxon>
        <taxon>Parastagonospora</taxon>
    </lineage>
</organism>
<feature type="transmembrane region" description="Helical" evidence="1">
    <location>
        <begin position="91"/>
        <end position="111"/>
    </location>
</feature>
<dbReference type="AlphaFoldDB" id="Q0UUG0"/>
<protein>
    <submittedName>
        <fullName evidence="2">Uncharacterized protein</fullName>
    </submittedName>
</protein>
<gene>
    <name evidence="2" type="ORF">SNOG_04604</name>
</gene>
<sequence length="144" mass="15977">MLHVWVEECSRESSATPTPDKSKGLMTWLVLEYKDGTDELPLHTSKALPPSDPQTIYRRTLKKLGGPIELNIAGLSTTVGWAIWIDEDFVVSWFIPFTILTISIGIFVFAARYTADVGTPKANVWMISSFLIAAVALSFNAWVS</sequence>